<gene>
    <name evidence="3" type="ORF">GMA10_10025</name>
</gene>
<evidence type="ECO:0000256" key="1">
    <source>
        <dbReference type="ARBA" id="ARBA00006484"/>
    </source>
</evidence>
<comment type="caution">
    <text evidence="3">The sequence shown here is derived from an EMBL/GenBank/DDBJ whole genome shotgun (WGS) entry which is preliminary data.</text>
</comment>
<dbReference type="RefSeq" id="WP_129315281.1">
    <property type="nucleotide sequence ID" value="NZ_CP197643.1"/>
</dbReference>
<keyword evidence="4" id="KW-1185">Reference proteome</keyword>
<dbReference type="EMBL" id="WOGT01000006">
    <property type="protein sequence ID" value="MUN55543.1"/>
    <property type="molecule type" value="Genomic_DNA"/>
</dbReference>
<dbReference type="NCBIfam" id="NF005559">
    <property type="entry name" value="PRK07231.1"/>
    <property type="match status" value="1"/>
</dbReference>
<dbReference type="InterPro" id="IPR002347">
    <property type="entry name" value="SDR_fam"/>
</dbReference>
<name>A0A7K1LKH5_9MICC</name>
<dbReference type="Pfam" id="PF13561">
    <property type="entry name" value="adh_short_C2"/>
    <property type="match status" value="1"/>
</dbReference>
<keyword evidence="2 3" id="KW-0560">Oxidoreductase</keyword>
<dbReference type="EC" id="1.1.1.47" evidence="3"/>
<evidence type="ECO:0000256" key="2">
    <source>
        <dbReference type="ARBA" id="ARBA00023002"/>
    </source>
</evidence>
<organism evidence="3 4">
    <name type="scientific">Rothia koreensis</name>
    <dbReference type="NCBI Taxonomy" id="592378"/>
    <lineage>
        <taxon>Bacteria</taxon>
        <taxon>Bacillati</taxon>
        <taxon>Actinomycetota</taxon>
        <taxon>Actinomycetes</taxon>
        <taxon>Micrococcales</taxon>
        <taxon>Micrococcaceae</taxon>
        <taxon>Rothia</taxon>
    </lineage>
</organism>
<dbReference type="PRINTS" id="PR00080">
    <property type="entry name" value="SDRFAMILY"/>
</dbReference>
<evidence type="ECO:0000313" key="4">
    <source>
        <dbReference type="Proteomes" id="UP000462152"/>
    </source>
</evidence>
<dbReference type="PROSITE" id="PS00061">
    <property type="entry name" value="ADH_SHORT"/>
    <property type="match status" value="1"/>
</dbReference>
<dbReference type="GO" id="GO:0047936">
    <property type="term" value="F:glucose 1-dehydrogenase [NAD(P)+] activity"/>
    <property type="evidence" value="ECO:0007669"/>
    <property type="project" value="UniProtKB-EC"/>
</dbReference>
<proteinExistence type="inferred from homology"/>
<dbReference type="Gene3D" id="3.40.50.720">
    <property type="entry name" value="NAD(P)-binding Rossmann-like Domain"/>
    <property type="match status" value="1"/>
</dbReference>
<dbReference type="PANTHER" id="PTHR24321">
    <property type="entry name" value="DEHYDROGENASES, SHORT CHAIN"/>
    <property type="match status" value="1"/>
</dbReference>
<dbReference type="SUPFAM" id="SSF51735">
    <property type="entry name" value="NAD(P)-binding Rossmann-fold domains"/>
    <property type="match status" value="1"/>
</dbReference>
<dbReference type="InterPro" id="IPR020904">
    <property type="entry name" value="Sc_DH/Rdtase_CS"/>
</dbReference>
<accession>A0A7K1LKH5</accession>
<sequence>MTEQQPVALVTGANSGIGVEIARRLVDDGFLVVLSGRNDDRGRAVTSELGQNARWVRADLTDSEDIQRLVDETVSTGGRLDVLVNNAGVDLIGSVLDLPEEKLRENFEINVFGTIAALQAAGRVMRDQGDGGAIINITSRLALIGVPTMSLYSAGKGAIQSLTTAAAVELAPHNIRVNAVAPGMARTPLYDTWVADQDDPEATEKDVAGKIPLGRIAEPSDVAAAVSYLASPGAAYVTGTTIPVEGGYISQ</sequence>
<dbReference type="CDD" id="cd05233">
    <property type="entry name" value="SDR_c"/>
    <property type="match status" value="1"/>
</dbReference>
<dbReference type="AlphaFoldDB" id="A0A7K1LKH5"/>
<reference evidence="3 4" key="1">
    <citation type="submission" date="2019-12" db="EMBL/GenBank/DDBJ databases">
        <authorList>
            <person name="Li J."/>
            <person name="Shi Y."/>
            <person name="Xu G."/>
            <person name="Xiao D."/>
            <person name="Ran X."/>
        </authorList>
    </citation>
    <scope>NUCLEOTIDE SEQUENCE [LARGE SCALE GENOMIC DNA]</scope>
    <source>
        <strain evidence="3 4">JCM 15915</strain>
    </source>
</reference>
<protein>
    <submittedName>
        <fullName evidence="3">Glucose 1-dehydrogenase</fullName>
        <ecNumber evidence="3">1.1.1.47</ecNumber>
    </submittedName>
</protein>
<dbReference type="Proteomes" id="UP000462152">
    <property type="component" value="Unassembled WGS sequence"/>
</dbReference>
<dbReference type="PANTHER" id="PTHR24321:SF8">
    <property type="entry name" value="ESTRADIOL 17-BETA-DEHYDROGENASE 8-RELATED"/>
    <property type="match status" value="1"/>
</dbReference>
<dbReference type="InterPro" id="IPR036291">
    <property type="entry name" value="NAD(P)-bd_dom_sf"/>
</dbReference>
<dbReference type="OrthoDB" id="286404at2"/>
<evidence type="ECO:0000313" key="3">
    <source>
        <dbReference type="EMBL" id="MUN55543.1"/>
    </source>
</evidence>
<dbReference type="PRINTS" id="PR00081">
    <property type="entry name" value="GDHRDH"/>
</dbReference>
<comment type="similarity">
    <text evidence="1">Belongs to the short-chain dehydrogenases/reductases (SDR) family.</text>
</comment>
<dbReference type="FunFam" id="3.40.50.720:FF:000084">
    <property type="entry name" value="Short-chain dehydrogenase reductase"/>
    <property type="match status" value="1"/>
</dbReference>